<feature type="region of interest" description="Disordered" evidence="1">
    <location>
        <begin position="40"/>
        <end position="64"/>
    </location>
</feature>
<comment type="caution">
    <text evidence="2">The sequence shown here is derived from an EMBL/GenBank/DDBJ whole genome shotgun (WGS) entry which is preliminary data.</text>
</comment>
<proteinExistence type="predicted"/>
<organism evidence="2">
    <name type="scientific">bioreactor metagenome</name>
    <dbReference type="NCBI Taxonomy" id="1076179"/>
    <lineage>
        <taxon>unclassified sequences</taxon>
        <taxon>metagenomes</taxon>
        <taxon>ecological metagenomes</taxon>
    </lineage>
</organism>
<gene>
    <name evidence="2" type="ORF">SDC9_96328</name>
</gene>
<accession>A0A645AA72</accession>
<evidence type="ECO:0000313" key="2">
    <source>
        <dbReference type="EMBL" id="MPM49598.1"/>
    </source>
</evidence>
<protein>
    <submittedName>
        <fullName evidence="2">Uncharacterized protein</fullName>
    </submittedName>
</protein>
<feature type="region of interest" description="Disordered" evidence="1">
    <location>
        <begin position="1"/>
        <end position="20"/>
    </location>
</feature>
<feature type="compositionally biased region" description="Basic and acidic residues" evidence="1">
    <location>
        <begin position="40"/>
        <end position="51"/>
    </location>
</feature>
<dbReference type="AlphaFoldDB" id="A0A645AA72"/>
<reference evidence="2" key="1">
    <citation type="submission" date="2019-08" db="EMBL/GenBank/DDBJ databases">
        <authorList>
            <person name="Kucharzyk K."/>
            <person name="Murdoch R.W."/>
            <person name="Higgins S."/>
            <person name="Loffler F."/>
        </authorList>
    </citation>
    <scope>NUCLEOTIDE SEQUENCE</scope>
</reference>
<dbReference type="EMBL" id="VSSQ01012594">
    <property type="protein sequence ID" value="MPM49598.1"/>
    <property type="molecule type" value="Genomic_DNA"/>
</dbReference>
<evidence type="ECO:0000256" key="1">
    <source>
        <dbReference type="SAM" id="MobiDB-lite"/>
    </source>
</evidence>
<name>A0A645AA72_9ZZZZ</name>
<sequence length="106" mass="11923">MVAHHQRTVDGNGARGRLGDGDKVEHLLIVDPAQFHHHLLAHEADDHKAATESEQTETEGGPKELQMEPKGLLRFLFLLPHQPLFHAFPLHLSLPWEGLSCKYPNL</sequence>